<evidence type="ECO:0008006" key="4">
    <source>
        <dbReference type="Google" id="ProtNLM"/>
    </source>
</evidence>
<feature type="region of interest" description="Disordered" evidence="1">
    <location>
        <begin position="100"/>
        <end position="165"/>
    </location>
</feature>
<dbReference type="RefSeq" id="WP_320507701.1">
    <property type="nucleotide sequence ID" value="NZ_JAXCLW010000002.1"/>
</dbReference>
<protein>
    <recommendedName>
        <fullName evidence="4">Hook-length control protein FliK</fullName>
    </recommendedName>
</protein>
<dbReference type="EMBL" id="JAXCLW010000002">
    <property type="protein sequence ID" value="MDY0882631.1"/>
    <property type="molecule type" value="Genomic_DNA"/>
</dbReference>
<evidence type="ECO:0000313" key="3">
    <source>
        <dbReference type="Proteomes" id="UP001279642"/>
    </source>
</evidence>
<name>A0ABU5E8I0_9PROT</name>
<sequence>MSDFNITAPRLPSTVSATTSTAITATVPDPPRNFANLDNGTILRGTVQGRDKDGLLAIKTDQGLLSVATNANLQPGSQVTLEVRAVGDRLQVVVLAADASGQPPVSPASVPQSPQPPSPAQGDPPPRSQPGQGAQQPALSQLSGADGNVPVATSAGSGAAPATVEANPPRPIVVVAGSTLTAVVVQALPKDLLSLIDTEESLPDSMSRPVVTLPAPSTSWPSNSTTISSPVLTTLPGPSLIPEIRDKLEALFFGDGALELETGMTPRPGTPSGPNTTTTIVTTGSVTASLTTGAPMTSSLTPSSLSILNSSGLQPQTVRPVQAGTPTGQVATAQSGAGMVNTGLMNSGLLSAAAGTSPARGTPTQAAINLLTGTLSQAAGQATGSQVVEQSPGTALAFDTSLASGTEVKLQVLGIQNHPGETLDLPAMGASGKSAILGQIVGHTPSGRPVIHTPVGDLVLHQKMTLPTGAKILMALEMVDSSPALAMAQPAMTPQLTAFNLARGWPSLAELLMLLQPAGEDEGGIGKALPDIAASLNLAQPGPRLGADLATAMDAFRAGNFEKMFGSLGETLKAVGNRTDALRKLRDEFQQASLLAQGSNAQDWRCFFLPLWDDGQLQQINLFYRRPRRGKNDEDKEDNGTRFVVEVNFTRLGSCQLDGLIGKGRFDLMVRSHRDLPETARREISGLFAQAREIGNYAGELSFQTASRFPVSPLEDVAQVPPGVVA</sequence>
<organism evidence="2 3">
    <name type="scientific">Dongia soli</name>
    <dbReference type="NCBI Taxonomy" id="600628"/>
    <lineage>
        <taxon>Bacteria</taxon>
        <taxon>Pseudomonadati</taxon>
        <taxon>Pseudomonadota</taxon>
        <taxon>Alphaproteobacteria</taxon>
        <taxon>Rhodospirillales</taxon>
        <taxon>Dongiaceae</taxon>
        <taxon>Dongia</taxon>
    </lineage>
</organism>
<comment type="caution">
    <text evidence="2">The sequence shown here is derived from an EMBL/GenBank/DDBJ whole genome shotgun (WGS) entry which is preliminary data.</text>
</comment>
<feature type="compositionally biased region" description="Low complexity" evidence="1">
    <location>
        <begin position="149"/>
        <end position="163"/>
    </location>
</feature>
<accession>A0ABU5E8I0</accession>
<feature type="compositionally biased region" description="Polar residues" evidence="1">
    <location>
        <begin position="129"/>
        <end position="143"/>
    </location>
</feature>
<reference evidence="2 3" key="1">
    <citation type="journal article" date="2016" name="Antonie Van Leeuwenhoek">
        <title>Dongia soli sp. nov., isolated from soil from Dokdo, Korea.</title>
        <authorList>
            <person name="Kim D.U."/>
            <person name="Lee H."/>
            <person name="Kim H."/>
            <person name="Kim S.G."/>
            <person name="Ka J.O."/>
        </authorList>
    </citation>
    <scope>NUCLEOTIDE SEQUENCE [LARGE SCALE GENOMIC DNA]</scope>
    <source>
        <strain evidence="2 3">D78</strain>
    </source>
</reference>
<proteinExistence type="predicted"/>
<evidence type="ECO:0000256" key="1">
    <source>
        <dbReference type="SAM" id="MobiDB-lite"/>
    </source>
</evidence>
<dbReference type="Proteomes" id="UP001279642">
    <property type="component" value="Unassembled WGS sequence"/>
</dbReference>
<feature type="compositionally biased region" description="Pro residues" evidence="1">
    <location>
        <begin position="113"/>
        <end position="128"/>
    </location>
</feature>
<feature type="compositionally biased region" description="Low complexity" evidence="1">
    <location>
        <begin position="100"/>
        <end position="112"/>
    </location>
</feature>
<evidence type="ECO:0000313" key="2">
    <source>
        <dbReference type="EMBL" id="MDY0882631.1"/>
    </source>
</evidence>
<keyword evidence="3" id="KW-1185">Reference proteome</keyword>
<gene>
    <name evidence="2" type="ORF">SMD27_07245</name>
</gene>